<comment type="caution">
    <text evidence="10">The sequence shown here is derived from an EMBL/GenBank/DDBJ whole genome shotgun (WGS) entry which is preliminary data.</text>
</comment>
<dbReference type="EMBL" id="JACHGY010000001">
    <property type="protein sequence ID" value="MBB6430040.1"/>
    <property type="molecule type" value="Genomic_DNA"/>
</dbReference>
<dbReference type="InterPro" id="IPR013758">
    <property type="entry name" value="Topo_IIA_A/C_ab"/>
</dbReference>
<dbReference type="RefSeq" id="WP_246402824.1">
    <property type="nucleotide sequence ID" value="NZ_JACHGY010000001.1"/>
</dbReference>
<gene>
    <name evidence="10" type="ORF">HNQ40_001846</name>
</gene>
<dbReference type="InterPro" id="IPR006691">
    <property type="entry name" value="GyrA/parC_rep"/>
</dbReference>
<feature type="region of interest" description="Disordered" evidence="8">
    <location>
        <begin position="1"/>
        <end position="34"/>
    </location>
</feature>
<keyword evidence="11" id="KW-1185">Reference proteome</keyword>
<evidence type="ECO:0000256" key="2">
    <source>
        <dbReference type="ARBA" id="ARBA00008263"/>
    </source>
</evidence>
<comment type="similarity">
    <text evidence="2">Belongs to the type II topoisomerase GyrA/ParC subunit family.</text>
</comment>
<dbReference type="GO" id="GO:0003918">
    <property type="term" value="F:DNA topoisomerase type II (double strand cut, ATP-hydrolyzing) activity"/>
    <property type="evidence" value="ECO:0007669"/>
    <property type="project" value="UniProtKB-EC"/>
</dbReference>
<dbReference type="InterPro" id="IPR013760">
    <property type="entry name" value="Topo_IIA-like_dom_sf"/>
</dbReference>
<dbReference type="Gene3D" id="1.10.268.10">
    <property type="entry name" value="Topoisomerase, domain 3"/>
    <property type="match status" value="1"/>
</dbReference>
<keyword evidence="4 7" id="KW-0799">Topoisomerase</keyword>
<dbReference type="PANTHER" id="PTHR43493:SF5">
    <property type="entry name" value="DNA GYRASE SUBUNIT A, CHLOROPLASTIC_MITOCHONDRIAL"/>
    <property type="match status" value="1"/>
</dbReference>
<feature type="active site" description="O-(5'-phospho-DNA)-tyrosine intermediate" evidence="7">
    <location>
        <position position="150"/>
    </location>
</feature>
<dbReference type="Pfam" id="PF03989">
    <property type="entry name" value="DNA_gyraseA_C"/>
    <property type="match status" value="2"/>
</dbReference>
<sequence length="818" mass="89411">MAKRRSRKSDDDEALFNADLRGKDSSTGDNGSSGGDVGIALHEAAQSRYLNYSLSVITSRALPDVRDGLKPVQRRILYTMWQQGLRAEAKPRKSATVCGTVMGSYHPHGDSAIYDALVRMAQAWVMRVPLVEGIGNFGSVDGDNPAAYRYTECRLAPPATALLDDIGQNTVPFRPNYDGTKTEPVVLPSKLPNLLVNGSSGIAVGMATNIPPHNLTEVVKACLKMLADPEIKDYQLVANDAVQGPDFPTGGQIINSKDELREIYKTGTGSIKVRGTTVPGKGGGRASKILTIDSIPYGVNKANLVEQIAQVVLDRKMPLLLDVKDLSAEDVRIDLELKKDAEEAKVLAYLYKHTALQTNFNVNLTCLVPTQNPEVGAPDRLGLKEILWHFLHFRLDVVTRRLENELAGLEKRIHILEGFALIFDALDQIIKIIRASDGKADAAVKIMKRFKQLDEEQTDAILELKLYRLARLEINLVTDELKAKKKRAREIKKLLNEDASDTTTSGRWGLVRGELDQIIADYGKTKEGKRRTVIAAVGDEPEYSAEDFIVAEDCHVLVTADGWIKRQKEIKEPSKSRIREGDRVLACVAGSTRSTLGFFSSLGTCYTARFIDIPASTGYGEPIQKLFKLKDGEKIVAAMSFDERTVDSGIASLAEDPKKPDDCPWVHGFAATSDGYSLRFGLASFVEPSTRAGRKFARPKKGEAVVGFDPVHGSETILAVSAHCRAMVCSADEVNYLSGPGKGVQLIKLGPLDKLLGFKASEGDRDLLNVETNRGAKKTISTVKYRTTARGGKGTEIQKNGKIARIIPDDVPAPPVFS</sequence>
<dbReference type="EC" id="5.6.2.2" evidence="3"/>
<dbReference type="NCBIfam" id="NF004044">
    <property type="entry name" value="PRK05561.1"/>
    <property type="match status" value="1"/>
</dbReference>
<dbReference type="Proteomes" id="UP000541810">
    <property type="component" value="Unassembled WGS sequence"/>
</dbReference>
<evidence type="ECO:0000256" key="8">
    <source>
        <dbReference type="SAM" id="MobiDB-lite"/>
    </source>
</evidence>
<dbReference type="InterPro" id="IPR035516">
    <property type="entry name" value="Gyrase/topoIV_suA_C"/>
</dbReference>
<protein>
    <recommendedName>
        <fullName evidence="3">DNA topoisomerase (ATP-hydrolyzing)</fullName>
        <ecNumber evidence="3">5.6.2.2</ecNumber>
    </recommendedName>
</protein>
<dbReference type="GO" id="GO:0005737">
    <property type="term" value="C:cytoplasm"/>
    <property type="evidence" value="ECO:0007669"/>
    <property type="project" value="TreeGrafter"/>
</dbReference>
<dbReference type="CDD" id="cd00187">
    <property type="entry name" value="TOP4c"/>
    <property type="match status" value="1"/>
</dbReference>
<dbReference type="GO" id="GO:0009330">
    <property type="term" value="C:DNA topoisomerase type II (double strand cut, ATP-hydrolyzing) complex"/>
    <property type="evidence" value="ECO:0007669"/>
    <property type="project" value="TreeGrafter"/>
</dbReference>
<dbReference type="SMART" id="SM00434">
    <property type="entry name" value="TOP4c"/>
    <property type="match status" value="1"/>
</dbReference>
<evidence type="ECO:0000256" key="1">
    <source>
        <dbReference type="ARBA" id="ARBA00000185"/>
    </source>
</evidence>
<dbReference type="InterPro" id="IPR002205">
    <property type="entry name" value="Topo_IIA_dom_A"/>
</dbReference>
<dbReference type="PANTHER" id="PTHR43493">
    <property type="entry name" value="DNA GYRASE/TOPOISOMERASE SUBUNIT A"/>
    <property type="match status" value="1"/>
</dbReference>
<dbReference type="Gene3D" id="2.120.10.90">
    <property type="entry name" value="DNA gyrase/topoisomerase IV, subunit A, C-terminal"/>
    <property type="match status" value="1"/>
</dbReference>
<evidence type="ECO:0000256" key="4">
    <source>
        <dbReference type="ARBA" id="ARBA00023029"/>
    </source>
</evidence>
<keyword evidence="6 7" id="KW-0413">Isomerase</keyword>
<evidence type="ECO:0000256" key="3">
    <source>
        <dbReference type="ARBA" id="ARBA00012895"/>
    </source>
</evidence>
<feature type="domain" description="Topo IIA-type catalytic" evidence="9">
    <location>
        <begin position="62"/>
        <end position="548"/>
    </location>
</feature>
<dbReference type="GO" id="GO:0006265">
    <property type="term" value="P:DNA topological change"/>
    <property type="evidence" value="ECO:0007669"/>
    <property type="project" value="UniProtKB-UniRule"/>
</dbReference>
<dbReference type="AlphaFoldDB" id="A0A7X0H692"/>
<evidence type="ECO:0000259" key="9">
    <source>
        <dbReference type="PROSITE" id="PS52040"/>
    </source>
</evidence>
<dbReference type="PROSITE" id="PS52040">
    <property type="entry name" value="TOPO_IIA"/>
    <property type="match status" value="1"/>
</dbReference>
<reference evidence="10 11" key="1">
    <citation type="submission" date="2020-08" db="EMBL/GenBank/DDBJ databases">
        <title>Genomic Encyclopedia of Type Strains, Phase IV (KMG-IV): sequencing the most valuable type-strain genomes for metagenomic binning, comparative biology and taxonomic classification.</title>
        <authorList>
            <person name="Goeker M."/>
        </authorList>
    </citation>
    <scope>NUCLEOTIDE SEQUENCE [LARGE SCALE GENOMIC DNA]</scope>
    <source>
        <strain evidence="10 11">DSM 103725</strain>
    </source>
</reference>
<dbReference type="Gene3D" id="3.90.199.10">
    <property type="entry name" value="Topoisomerase II, domain 5"/>
    <property type="match status" value="1"/>
</dbReference>
<comment type="catalytic activity">
    <reaction evidence="1 7">
        <text>ATP-dependent breakage, passage and rejoining of double-stranded DNA.</text>
        <dbReference type="EC" id="5.6.2.2"/>
    </reaction>
</comment>
<proteinExistence type="inferred from homology"/>
<dbReference type="Gene3D" id="3.30.1360.40">
    <property type="match status" value="1"/>
</dbReference>
<dbReference type="GO" id="GO:0005524">
    <property type="term" value="F:ATP binding"/>
    <property type="evidence" value="ECO:0007669"/>
    <property type="project" value="InterPro"/>
</dbReference>
<dbReference type="InterPro" id="IPR050220">
    <property type="entry name" value="Type_II_DNA_Topoisomerases"/>
</dbReference>
<evidence type="ECO:0000256" key="5">
    <source>
        <dbReference type="ARBA" id="ARBA00023125"/>
    </source>
</evidence>
<dbReference type="InterPro" id="IPR013757">
    <property type="entry name" value="Topo_IIA_A_a_sf"/>
</dbReference>
<name>A0A7X0H692_9BACT</name>
<dbReference type="SUPFAM" id="SSF56719">
    <property type="entry name" value="Type II DNA topoisomerase"/>
    <property type="match status" value="1"/>
</dbReference>
<evidence type="ECO:0000256" key="6">
    <source>
        <dbReference type="ARBA" id="ARBA00023235"/>
    </source>
</evidence>
<dbReference type="SUPFAM" id="SSF101904">
    <property type="entry name" value="GyrA/ParC C-terminal domain-like"/>
    <property type="match status" value="1"/>
</dbReference>
<keyword evidence="5 7" id="KW-0238">DNA-binding</keyword>
<organism evidence="10 11">
    <name type="scientific">Algisphaera agarilytica</name>
    <dbReference type="NCBI Taxonomy" id="1385975"/>
    <lineage>
        <taxon>Bacteria</taxon>
        <taxon>Pseudomonadati</taxon>
        <taxon>Planctomycetota</taxon>
        <taxon>Phycisphaerae</taxon>
        <taxon>Phycisphaerales</taxon>
        <taxon>Phycisphaeraceae</taxon>
        <taxon>Algisphaera</taxon>
    </lineage>
</organism>
<evidence type="ECO:0000256" key="7">
    <source>
        <dbReference type="PROSITE-ProRule" id="PRU01384"/>
    </source>
</evidence>
<dbReference type="Pfam" id="PF00521">
    <property type="entry name" value="DNA_topoisoIV"/>
    <property type="match status" value="1"/>
</dbReference>
<dbReference type="GO" id="GO:0003677">
    <property type="term" value="F:DNA binding"/>
    <property type="evidence" value="ECO:0007669"/>
    <property type="project" value="UniProtKB-UniRule"/>
</dbReference>
<accession>A0A7X0H692</accession>
<evidence type="ECO:0000313" key="11">
    <source>
        <dbReference type="Proteomes" id="UP000541810"/>
    </source>
</evidence>
<evidence type="ECO:0000313" key="10">
    <source>
        <dbReference type="EMBL" id="MBB6430040.1"/>
    </source>
</evidence>